<proteinExistence type="predicted"/>
<accession>A0A067KIV6</accession>
<reference evidence="1 2" key="1">
    <citation type="journal article" date="2014" name="PLoS ONE">
        <title>Global Analysis of Gene Expression Profiles in Physic Nut (Jatropha curcas L.) Seedlings Exposed to Salt Stress.</title>
        <authorList>
            <person name="Zhang L."/>
            <person name="Zhang C."/>
            <person name="Wu P."/>
            <person name="Chen Y."/>
            <person name="Li M."/>
            <person name="Jiang H."/>
            <person name="Wu G."/>
        </authorList>
    </citation>
    <scope>NUCLEOTIDE SEQUENCE [LARGE SCALE GENOMIC DNA]</scope>
    <source>
        <strain evidence="2">cv. GZQX0401</strain>
        <tissue evidence="1">Young leaves</tissue>
    </source>
</reference>
<evidence type="ECO:0000313" key="2">
    <source>
        <dbReference type="Proteomes" id="UP000027138"/>
    </source>
</evidence>
<sequence length="59" mass="6290">MNTNVTSGPAMVALLERKWCEEASLTVAVGLPLIPLESGDSSHQEELRSILHAVVSNST</sequence>
<protein>
    <submittedName>
        <fullName evidence="1">Uncharacterized protein</fullName>
    </submittedName>
</protein>
<dbReference type="Proteomes" id="UP000027138">
    <property type="component" value="Unassembled WGS sequence"/>
</dbReference>
<evidence type="ECO:0000313" key="1">
    <source>
        <dbReference type="EMBL" id="KDP36161.1"/>
    </source>
</evidence>
<dbReference type="AlphaFoldDB" id="A0A067KIV6"/>
<organism evidence="1 2">
    <name type="scientific">Jatropha curcas</name>
    <name type="common">Barbados nut</name>
    <dbReference type="NCBI Taxonomy" id="180498"/>
    <lineage>
        <taxon>Eukaryota</taxon>
        <taxon>Viridiplantae</taxon>
        <taxon>Streptophyta</taxon>
        <taxon>Embryophyta</taxon>
        <taxon>Tracheophyta</taxon>
        <taxon>Spermatophyta</taxon>
        <taxon>Magnoliopsida</taxon>
        <taxon>eudicotyledons</taxon>
        <taxon>Gunneridae</taxon>
        <taxon>Pentapetalae</taxon>
        <taxon>rosids</taxon>
        <taxon>fabids</taxon>
        <taxon>Malpighiales</taxon>
        <taxon>Euphorbiaceae</taxon>
        <taxon>Crotonoideae</taxon>
        <taxon>Jatropheae</taxon>
        <taxon>Jatropha</taxon>
    </lineage>
</organism>
<name>A0A067KIV6_JATCU</name>
<dbReference type="EMBL" id="KK914453">
    <property type="protein sequence ID" value="KDP36161.1"/>
    <property type="molecule type" value="Genomic_DNA"/>
</dbReference>
<gene>
    <name evidence="1" type="ORF">JCGZ_08805</name>
</gene>
<keyword evidence="2" id="KW-1185">Reference proteome</keyword>